<organism evidence="1 2">
    <name type="scientific">Komagataeibacter intermedius AF2</name>
    <dbReference type="NCBI Taxonomy" id="1458464"/>
    <lineage>
        <taxon>Bacteria</taxon>
        <taxon>Pseudomonadati</taxon>
        <taxon>Pseudomonadota</taxon>
        <taxon>Alphaproteobacteria</taxon>
        <taxon>Acetobacterales</taxon>
        <taxon>Acetobacteraceae</taxon>
        <taxon>Komagataeibacter</taxon>
    </lineage>
</organism>
<proteinExistence type="predicted"/>
<dbReference type="AlphaFoldDB" id="A0A0N1N602"/>
<comment type="caution">
    <text evidence="1">The sequence shown here is derived from an EMBL/GenBank/DDBJ whole genome shotgun (WGS) entry which is preliminary data.</text>
</comment>
<gene>
    <name evidence="1" type="ORF">GLUCOINTEAF2_0201341</name>
</gene>
<sequence length="51" mass="6000">MCFKDHMDRFILTDAQWAKMEPLCLGKKTDQGRSGKDNRLFIEAVLWRPMA</sequence>
<evidence type="ECO:0000313" key="2">
    <source>
        <dbReference type="Proteomes" id="UP000031553"/>
    </source>
</evidence>
<name>A0A0N1N602_9PROT</name>
<dbReference type="EMBL" id="JUFX02000002">
    <property type="protein sequence ID" value="KPH88798.1"/>
    <property type="molecule type" value="Genomic_DNA"/>
</dbReference>
<protein>
    <submittedName>
        <fullName evidence="1">Transposase</fullName>
    </submittedName>
</protein>
<accession>A0A0N1N602</accession>
<reference evidence="1 2" key="1">
    <citation type="submission" date="2015-07" db="EMBL/GenBank/DDBJ databases">
        <title>Draft Genome Sequence of Komagataeibacter intermedius Strain AF2, Isolated from Kombucha Tea.</title>
        <authorList>
            <person name="Santos R.A."/>
            <person name="Berretta A.A."/>
            <person name="Barud H.S."/>
            <person name="Ribeiro S.J."/>
            <person name="Gonzalez-Garcia L.N."/>
            <person name="Zucchi T.D."/>
            <person name="Goldman G.H."/>
            <person name="Riano-Pachon D.M."/>
        </authorList>
    </citation>
    <scope>NUCLEOTIDE SEQUENCE [LARGE SCALE GENOMIC DNA]</scope>
    <source>
        <strain evidence="1 2">AF2</strain>
    </source>
</reference>
<dbReference type="Proteomes" id="UP000031553">
    <property type="component" value="Unassembled WGS sequence"/>
</dbReference>
<evidence type="ECO:0000313" key="1">
    <source>
        <dbReference type="EMBL" id="KPH88798.1"/>
    </source>
</evidence>